<evidence type="ECO:0008006" key="3">
    <source>
        <dbReference type="Google" id="ProtNLM"/>
    </source>
</evidence>
<dbReference type="AlphaFoldDB" id="A0A1T2YRK8"/>
<dbReference type="InterPro" id="IPR048119">
    <property type="entry name" value="KwaB"/>
</dbReference>
<dbReference type="InterPro" id="IPR032359">
    <property type="entry name" value="KwaB-like"/>
</dbReference>
<reference evidence="1 2" key="1">
    <citation type="submission" date="2016-12" db="EMBL/GenBank/DDBJ databases">
        <title>Draft genome sequences of seven strains of Pseudomonas fluorescens that produce 4-formylaminooxyvinylglycine.</title>
        <authorList>
            <person name="Okrent R.A."/>
            <person name="Manning V.A."/>
            <person name="Trippe K.M."/>
        </authorList>
    </citation>
    <scope>NUCLEOTIDE SEQUENCE [LARGE SCALE GENOMIC DNA]</scope>
    <source>
        <strain evidence="1 2">P5A</strain>
    </source>
</reference>
<dbReference type="NCBIfam" id="NF041623">
    <property type="entry name" value="KwaB"/>
    <property type="match status" value="1"/>
</dbReference>
<evidence type="ECO:0000313" key="2">
    <source>
        <dbReference type="Proteomes" id="UP000190965"/>
    </source>
</evidence>
<dbReference type="RefSeq" id="WP_078740113.1">
    <property type="nucleotide sequence ID" value="NZ_MSDF01000016.1"/>
</dbReference>
<sequence>MSIDALRLTAESLTNDPQTVGIMFFILKEQNTFVSRKVELSADAQRALTVEVKLELSEFFESDYVLRDLTAVDLRQDAIFRYNLIDYPPQLDAFVETLDTPNAIPDFSHVNDDVTALKAIVVVLGNGNESLSIYKHHYPTNTYRRNGFSLLRAGIAQDRFEKLDQEIIRLSHTVDFIYEGTDVFVTNFKVLERFFGFKEAVKADASVKLATLNVRNLIESIAVLEDRITTQGDVTFARKVIRAISHSRVLDTVINDQIIQFIKQHHSLSKKIKINAAETQIVLDTKISQNFFMKLLNDDYLKSELTQFEYDADSKDLVEPPVVP</sequence>
<comment type="caution">
    <text evidence="1">The sequence shown here is derived from an EMBL/GenBank/DDBJ whole genome shotgun (WGS) entry which is preliminary data.</text>
</comment>
<organism evidence="1 2">
    <name type="scientific">Pseudomonas fluorescens</name>
    <dbReference type="NCBI Taxonomy" id="294"/>
    <lineage>
        <taxon>Bacteria</taxon>
        <taxon>Pseudomonadati</taxon>
        <taxon>Pseudomonadota</taxon>
        <taxon>Gammaproteobacteria</taxon>
        <taxon>Pseudomonadales</taxon>
        <taxon>Pseudomonadaceae</taxon>
        <taxon>Pseudomonas</taxon>
    </lineage>
</organism>
<evidence type="ECO:0000313" key="1">
    <source>
        <dbReference type="EMBL" id="OPA94865.1"/>
    </source>
</evidence>
<dbReference type="OrthoDB" id="2680217at2"/>
<accession>A0A1T2YRK8</accession>
<gene>
    <name evidence="1" type="ORF">BFW87_12455</name>
</gene>
<protein>
    <recommendedName>
        <fullName evidence="3">DUF4868 domain-containing protein</fullName>
    </recommendedName>
</protein>
<dbReference type="EMBL" id="MSDF01000016">
    <property type="protein sequence ID" value="OPA94865.1"/>
    <property type="molecule type" value="Genomic_DNA"/>
</dbReference>
<dbReference type="Proteomes" id="UP000190965">
    <property type="component" value="Unassembled WGS sequence"/>
</dbReference>
<proteinExistence type="predicted"/>
<name>A0A1T2YRK8_PSEFL</name>
<dbReference type="Pfam" id="PF16162">
    <property type="entry name" value="KwaB"/>
    <property type="match status" value="1"/>
</dbReference>